<dbReference type="NCBIfam" id="NF046112">
    <property type="entry name" value="MSMEG_6209_Nter"/>
    <property type="match status" value="1"/>
</dbReference>
<dbReference type="AlphaFoldDB" id="A0A1S1LIT8"/>
<sequence>MSGMSEQALVAAVQQRLMAMYSWLSPEHVSAVVQGAHAQFVDCRVREFVSLLVERRARAELATASLSSAVTAEGATARLA</sequence>
<gene>
    <name evidence="1" type="ORF">BKG82_16110</name>
</gene>
<protein>
    <submittedName>
        <fullName evidence="1">Uncharacterized protein</fullName>
    </submittedName>
</protein>
<comment type="caution">
    <text evidence="1">The sequence shown here is derived from an EMBL/GenBank/DDBJ whole genome shotgun (WGS) entry which is preliminary data.</text>
</comment>
<dbReference type="Proteomes" id="UP000180043">
    <property type="component" value="Unassembled WGS sequence"/>
</dbReference>
<organism evidence="1 2">
    <name type="scientific">Mycobacteroides chelonae</name>
    <name type="common">Mycobacterium chelonae</name>
    <dbReference type="NCBI Taxonomy" id="1774"/>
    <lineage>
        <taxon>Bacteria</taxon>
        <taxon>Bacillati</taxon>
        <taxon>Actinomycetota</taxon>
        <taxon>Actinomycetes</taxon>
        <taxon>Mycobacteriales</taxon>
        <taxon>Mycobacteriaceae</taxon>
        <taxon>Mycobacteroides</taxon>
    </lineage>
</organism>
<dbReference type="EMBL" id="MLIQ01000016">
    <property type="protein sequence ID" value="OHU56735.1"/>
    <property type="molecule type" value="Genomic_DNA"/>
</dbReference>
<reference evidence="1 2" key="1">
    <citation type="submission" date="2016-10" db="EMBL/GenBank/DDBJ databases">
        <title>Evaluation of Human, Veterinary and Environmental Mycobacterium chelonae Isolates by Core Genome Phylogenomic Analysis, Targeted Gene Comparison, and Anti-microbial Susceptibility Patterns: A Tale of Mistaken Identities.</title>
        <authorList>
            <person name="Fogelson S.B."/>
            <person name="Camus A.C."/>
            <person name="Lorenz W."/>
            <person name="Vasireddy R."/>
            <person name="Vasireddy S."/>
            <person name="Smith T."/>
            <person name="Brown-Elliott B.A."/>
            <person name="Wallace R.J.Jr."/>
            <person name="Hasan N.A."/>
            <person name="Reischl U."/>
            <person name="Sanchez S."/>
        </authorList>
    </citation>
    <scope>NUCLEOTIDE SEQUENCE [LARGE SCALE GENOMIC DNA]</scope>
    <source>
        <strain evidence="1 2">15515</strain>
    </source>
</reference>
<name>A0A1S1LIT8_MYCCH</name>
<dbReference type="RefSeq" id="WP_057968612.1">
    <property type="nucleotide sequence ID" value="NZ_MLII01000011.1"/>
</dbReference>
<proteinExistence type="predicted"/>
<accession>A0A1S1LIT8</accession>
<evidence type="ECO:0000313" key="2">
    <source>
        <dbReference type="Proteomes" id="UP000180043"/>
    </source>
</evidence>
<dbReference type="Gene3D" id="1.10.8.1060">
    <property type="entry name" value="Corynebacterium glutamicum thioredoxin-dependent arsenate reductase, N-terminal domain"/>
    <property type="match status" value="1"/>
</dbReference>
<evidence type="ECO:0000313" key="1">
    <source>
        <dbReference type="EMBL" id="OHU56735.1"/>
    </source>
</evidence>